<dbReference type="Gene3D" id="3.40.50.2000">
    <property type="entry name" value="Glycogen Phosphorylase B"/>
    <property type="match status" value="1"/>
</dbReference>
<comment type="similarity">
    <text evidence="2">Belongs to the ALG14 family.</text>
</comment>
<dbReference type="EMBL" id="GL349459">
    <property type="protein sequence ID" value="KNC50042.1"/>
    <property type="molecule type" value="Genomic_DNA"/>
</dbReference>
<feature type="signal peptide" evidence="9">
    <location>
        <begin position="1"/>
        <end position="18"/>
    </location>
</feature>
<keyword evidence="4 8" id="KW-0812">Transmembrane</keyword>
<feature type="chain" id="PRO_5005537461" description="UDP-N-acetylglucosamine transferase subunit ALG14" evidence="9">
    <location>
        <begin position="19"/>
        <end position="225"/>
    </location>
</feature>
<evidence type="ECO:0000256" key="7">
    <source>
        <dbReference type="ARBA" id="ARBA00023136"/>
    </source>
</evidence>
<gene>
    <name evidence="10" type="ORF">AMSG_05803</name>
</gene>
<dbReference type="PANTHER" id="PTHR12154">
    <property type="entry name" value="GLYCOSYL TRANSFERASE-RELATED"/>
    <property type="match status" value="1"/>
</dbReference>
<evidence type="ECO:0000256" key="2">
    <source>
        <dbReference type="ARBA" id="ARBA00009731"/>
    </source>
</evidence>
<dbReference type="GeneID" id="25565130"/>
<proteinExistence type="inferred from homology"/>
<evidence type="ECO:0000256" key="4">
    <source>
        <dbReference type="ARBA" id="ARBA00022692"/>
    </source>
</evidence>
<dbReference type="OMA" id="CRIVFIE"/>
<keyword evidence="10" id="KW-0808">Transferase</keyword>
<dbReference type="AlphaFoldDB" id="A0A0L0DCI0"/>
<feature type="transmembrane region" description="Helical" evidence="8">
    <location>
        <begin position="158"/>
        <end position="181"/>
    </location>
</feature>
<keyword evidence="11" id="KW-1185">Reference proteome</keyword>
<dbReference type="eggNOG" id="KOG3339">
    <property type="taxonomic scope" value="Eukaryota"/>
</dbReference>
<evidence type="ECO:0000313" key="10">
    <source>
        <dbReference type="EMBL" id="KNC50042.1"/>
    </source>
</evidence>
<dbReference type="Proteomes" id="UP000054408">
    <property type="component" value="Unassembled WGS sequence"/>
</dbReference>
<sequence>MFWALAAASPWSIAGCVALVLAVRTAACVPGLRAALGLGRSQGSGRRRPAGQAAAALVVLGSGGHTSEMLSMLAALDRARYSPRTYVVAATDRHSAGKAEAAEEGAGDARVVATPRAREVGQSWVTTVVTTAWALVHALWLILVAIRPDVVLVNGPGTCVPFCIAATVGNVLGLTATRIVFVESMCRVDSLSLSGRILYPLAHRFLVQWASLVAHYPHAEYVGLM</sequence>
<keyword evidence="7 8" id="KW-0472">Membrane</keyword>
<dbReference type="GO" id="GO:0004577">
    <property type="term" value="F:N-acetylglucosaminyldiphosphodolichol N-acetylglucosaminyltransferase activity"/>
    <property type="evidence" value="ECO:0007669"/>
    <property type="project" value="TreeGrafter"/>
</dbReference>
<accession>A0A0L0DCI0</accession>
<keyword evidence="6 8" id="KW-1133">Transmembrane helix</keyword>
<evidence type="ECO:0000256" key="6">
    <source>
        <dbReference type="ARBA" id="ARBA00022989"/>
    </source>
</evidence>
<keyword evidence="9" id="KW-0732">Signal</keyword>
<evidence type="ECO:0000256" key="3">
    <source>
        <dbReference type="ARBA" id="ARBA00017467"/>
    </source>
</evidence>
<feature type="transmembrane region" description="Helical" evidence="8">
    <location>
        <begin position="124"/>
        <end position="146"/>
    </location>
</feature>
<dbReference type="GO" id="GO:0006488">
    <property type="term" value="P:dolichol-linked oligosaccharide biosynthetic process"/>
    <property type="evidence" value="ECO:0007669"/>
    <property type="project" value="InterPro"/>
</dbReference>
<evidence type="ECO:0000256" key="8">
    <source>
        <dbReference type="SAM" id="Phobius"/>
    </source>
</evidence>
<dbReference type="Pfam" id="PF08660">
    <property type="entry name" value="Alg14"/>
    <property type="match status" value="1"/>
</dbReference>
<evidence type="ECO:0000256" key="1">
    <source>
        <dbReference type="ARBA" id="ARBA00004389"/>
    </source>
</evidence>
<dbReference type="STRING" id="461836.A0A0L0DCI0"/>
<protein>
    <recommendedName>
        <fullName evidence="3">UDP-N-acetylglucosamine transferase subunit ALG14</fullName>
    </recommendedName>
</protein>
<organism evidence="10 11">
    <name type="scientific">Thecamonas trahens ATCC 50062</name>
    <dbReference type="NCBI Taxonomy" id="461836"/>
    <lineage>
        <taxon>Eukaryota</taxon>
        <taxon>Apusozoa</taxon>
        <taxon>Apusomonadida</taxon>
        <taxon>Apusomonadidae</taxon>
        <taxon>Thecamonas</taxon>
    </lineage>
</organism>
<evidence type="ECO:0000256" key="9">
    <source>
        <dbReference type="SAM" id="SignalP"/>
    </source>
</evidence>
<reference evidence="10 11" key="1">
    <citation type="submission" date="2010-05" db="EMBL/GenBank/DDBJ databases">
        <title>The Genome Sequence of Thecamonas trahens ATCC 50062.</title>
        <authorList>
            <consortium name="The Broad Institute Genome Sequencing Platform"/>
            <person name="Russ C."/>
            <person name="Cuomo C."/>
            <person name="Shea T."/>
            <person name="Young S.K."/>
            <person name="Zeng Q."/>
            <person name="Koehrsen M."/>
            <person name="Haas B."/>
            <person name="Borodovsky M."/>
            <person name="Guigo R."/>
            <person name="Alvarado L."/>
            <person name="Berlin A."/>
            <person name="Bochicchio J."/>
            <person name="Borenstein D."/>
            <person name="Chapman S."/>
            <person name="Chen Z."/>
            <person name="Freedman E."/>
            <person name="Gellesch M."/>
            <person name="Goldberg J."/>
            <person name="Griggs A."/>
            <person name="Gujja S."/>
            <person name="Heilman E."/>
            <person name="Heiman D."/>
            <person name="Hepburn T."/>
            <person name="Howarth C."/>
            <person name="Jen D."/>
            <person name="Larson L."/>
            <person name="Mehta T."/>
            <person name="Park D."/>
            <person name="Pearson M."/>
            <person name="Roberts A."/>
            <person name="Saif S."/>
            <person name="Shenoy N."/>
            <person name="Sisk P."/>
            <person name="Stolte C."/>
            <person name="Sykes S."/>
            <person name="Thomson T."/>
            <person name="Walk T."/>
            <person name="White J."/>
            <person name="Yandava C."/>
            <person name="Burger G."/>
            <person name="Gray M.W."/>
            <person name="Holland P.W.H."/>
            <person name="King N."/>
            <person name="Lang F.B.F."/>
            <person name="Roger A.J."/>
            <person name="Ruiz-Trillo I."/>
            <person name="Lander E."/>
            <person name="Nusbaum C."/>
        </authorList>
    </citation>
    <scope>NUCLEOTIDE SEQUENCE [LARGE SCALE GENOMIC DNA]</scope>
    <source>
        <strain evidence="10 11">ATCC 50062</strain>
    </source>
</reference>
<dbReference type="OrthoDB" id="17098at2759"/>
<dbReference type="PANTHER" id="PTHR12154:SF4">
    <property type="entry name" value="UDP-N-ACETYLGLUCOSAMINE TRANSFERASE SUBUNIT ALG14 HOMOLOG"/>
    <property type="match status" value="1"/>
</dbReference>
<dbReference type="InterPro" id="IPR013969">
    <property type="entry name" value="Oligosacch_biosynth_Alg14"/>
</dbReference>
<keyword evidence="5" id="KW-0256">Endoplasmic reticulum</keyword>
<name>A0A0L0DCI0_THETB</name>
<evidence type="ECO:0000256" key="5">
    <source>
        <dbReference type="ARBA" id="ARBA00022824"/>
    </source>
</evidence>
<comment type="subcellular location">
    <subcellularLocation>
        <location evidence="1">Endoplasmic reticulum membrane</location>
        <topology evidence="1">Single-pass membrane protein</topology>
    </subcellularLocation>
</comment>
<evidence type="ECO:0000313" key="11">
    <source>
        <dbReference type="Proteomes" id="UP000054408"/>
    </source>
</evidence>
<dbReference type="RefSeq" id="XP_013757208.1">
    <property type="nucleotide sequence ID" value="XM_013901754.1"/>
</dbReference>
<dbReference type="GO" id="GO:0043541">
    <property type="term" value="C:UDP-N-acetylglucosamine transferase complex"/>
    <property type="evidence" value="ECO:0007669"/>
    <property type="project" value="TreeGrafter"/>
</dbReference>